<feature type="compositionally biased region" description="Basic residues" evidence="1">
    <location>
        <begin position="555"/>
        <end position="565"/>
    </location>
</feature>
<sequence length="565" mass="63149">MNSEHYEEELATAINASSERNRAIYGSLIFLRAQRRQMMENMTRVDRHMGQLAQQITDDETFTITGAIVVPPPALDIANLPLHVVLPDTDPDGDHFATDDDVKPNDPAFIRKAITHRRGLKRASEISKGQHLLQLRQRAITSIPSPNIPQTELPERMDASTSRTSRTPLGATTPETMTQMSPTPAEEPQNSLSSPLLPPRPQCLPAMNSPPPLPMRPNLPERHTTQQGFLQNSRTPYASPPPLSQSTQTPNVPIVSVWDDEDAEAEDRDSQTELRSNNPTTHTTALLNEVHQELSVLCVNWENTAPSTVWTMSARFATLIKLAISLDIVGTEEGLRELRDETIPAVHRLLTTIGEMIPHGTMPTTGMENSLGITAYRNTTPPRAPFTAAEEADLDDQLEVANQLLNSDPEQTPRRITRSRRRGAVESLQTERTETEAKSSETDPFDKYRNIFHTPTSEMTTPSGSAAAASDVKPKVEHDDTDEQWARTISTAVLQTIDDKKDEAIKANTDEKKKMLLLSLVKGNTSEWKQRETMKLFPEDDDPEEKKKAAEETWKKHKPRSNRSE</sequence>
<dbReference type="EMBL" id="LATX01001464">
    <property type="protein sequence ID" value="KTB41421.1"/>
    <property type="molecule type" value="Genomic_DNA"/>
</dbReference>
<feature type="region of interest" description="Disordered" evidence="1">
    <location>
        <begin position="404"/>
        <end position="482"/>
    </location>
</feature>
<reference evidence="2 3" key="1">
    <citation type="submission" date="2015-12" db="EMBL/GenBank/DDBJ databases">
        <title>Draft genome sequence of Moniliophthora roreri, the causal agent of frosty pod rot of cacao.</title>
        <authorList>
            <person name="Aime M.C."/>
            <person name="Diaz-Valderrama J.R."/>
            <person name="Kijpornyongpan T."/>
            <person name="Phillips-Mora W."/>
        </authorList>
    </citation>
    <scope>NUCLEOTIDE SEQUENCE [LARGE SCALE GENOMIC DNA]</scope>
    <source>
        <strain evidence="2 3">MCA 2952</strain>
    </source>
</reference>
<comment type="caution">
    <text evidence="2">The sequence shown here is derived from an EMBL/GenBank/DDBJ whole genome shotgun (WGS) entry which is preliminary data.</text>
</comment>
<organism evidence="2 3">
    <name type="scientific">Moniliophthora roreri</name>
    <name type="common">Frosty pod rot fungus</name>
    <name type="synonym">Monilia roreri</name>
    <dbReference type="NCBI Taxonomy" id="221103"/>
    <lineage>
        <taxon>Eukaryota</taxon>
        <taxon>Fungi</taxon>
        <taxon>Dikarya</taxon>
        <taxon>Basidiomycota</taxon>
        <taxon>Agaricomycotina</taxon>
        <taxon>Agaricomycetes</taxon>
        <taxon>Agaricomycetidae</taxon>
        <taxon>Agaricales</taxon>
        <taxon>Marasmiineae</taxon>
        <taxon>Marasmiaceae</taxon>
        <taxon>Moniliophthora</taxon>
    </lineage>
</organism>
<name>A0A0W0FYK9_MONRR</name>
<feature type="compositionally biased region" description="Basic and acidic residues" evidence="1">
    <location>
        <begin position="429"/>
        <end position="449"/>
    </location>
</feature>
<feature type="compositionally biased region" description="Polar residues" evidence="1">
    <location>
        <begin position="225"/>
        <end position="236"/>
    </location>
</feature>
<feature type="compositionally biased region" description="Basic and acidic residues" evidence="1">
    <location>
        <begin position="528"/>
        <end position="554"/>
    </location>
</feature>
<feature type="compositionally biased region" description="Polar residues" evidence="1">
    <location>
        <begin position="173"/>
        <end position="182"/>
    </location>
</feature>
<evidence type="ECO:0000313" key="2">
    <source>
        <dbReference type="EMBL" id="KTB41421.1"/>
    </source>
</evidence>
<feature type="compositionally biased region" description="Polar residues" evidence="1">
    <location>
        <begin position="140"/>
        <end position="150"/>
    </location>
</feature>
<accession>A0A0W0FYK9</accession>
<proteinExistence type="predicted"/>
<feature type="compositionally biased region" description="Pro residues" evidence="1">
    <location>
        <begin position="196"/>
        <end position="217"/>
    </location>
</feature>
<evidence type="ECO:0000256" key="1">
    <source>
        <dbReference type="SAM" id="MobiDB-lite"/>
    </source>
</evidence>
<evidence type="ECO:0000313" key="3">
    <source>
        <dbReference type="Proteomes" id="UP000054988"/>
    </source>
</evidence>
<feature type="region of interest" description="Disordered" evidence="1">
    <location>
        <begin position="522"/>
        <end position="565"/>
    </location>
</feature>
<feature type="compositionally biased region" description="Polar residues" evidence="1">
    <location>
        <begin position="453"/>
        <end position="464"/>
    </location>
</feature>
<dbReference type="AlphaFoldDB" id="A0A0W0FYK9"/>
<protein>
    <submittedName>
        <fullName evidence="2">Uncharacterized protein</fullName>
    </submittedName>
</protein>
<feature type="region of interest" description="Disordered" evidence="1">
    <location>
        <begin position="140"/>
        <end position="252"/>
    </location>
</feature>
<dbReference type="Proteomes" id="UP000054988">
    <property type="component" value="Unassembled WGS sequence"/>
</dbReference>
<gene>
    <name evidence="2" type="ORF">WG66_6000</name>
</gene>